<dbReference type="PANTHER" id="PTHR42855">
    <property type="entry name" value="ABC TRANSPORTER ATP-BINDING SUBUNIT"/>
    <property type="match status" value="1"/>
</dbReference>
<feature type="domain" description="ABC transporter" evidence="3">
    <location>
        <begin position="4"/>
        <end position="255"/>
    </location>
</feature>
<dbReference type="SMART" id="SM00382">
    <property type="entry name" value="AAA"/>
    <property type="match status" value="2"/>
</dbReference>
<gene>
    <name evidence="4" type="ORF">PLO_675</name>
</gene>
<reference evidence="4" key="1">
    <citation type="submission" date="2017-10" db="EMBL/GenBank/DDBJ databases">
        <title>Paulinella longichromatophora chromatophore genome.</title>
        <authorList>
            <person name="Lhee D."/>
            <person name="Yoon H.S."/>
        </authorList>
    </citation>
    <scope>NUCLEOTIDE SEQUENCE</scope>
</reference>
<geneLocation type="plastid" evidence="4"/>
<dbReference type="PANTHER" id="PTHR42855:SF1">
    <property type="entry name" value="ABC TRANSPORTER DOMAIN-CONTAINING PROTEIN"/>
    <property type="match status" value="1"/>
</dbReference>
<evidence type="ECO:0000313" key="4">
    <source>
        <dbReference type="EMBL" id="AUG32652.1"/>
    </source>
</evidence>
<protein>
    <submittedName>
        <fullName evidence="4">ATPase</fullName>
    </submittedName>
</protein>
<keyword evidence="1" id="KW-0547">Nucleotide-binding</keyword>
<evidence type="ECO:0000256" key="1">
    <source>
        <dbReference type="ARBA" id="ARBA00022741"/>
    </source>
</evidence>
<keyword evidence="2" id="KW-0067">ATP-binding</keyword>
<dbReference type="InterPro" id="IPR003439">
    <property type="entry name" value="ABC_transporter-like_ATP-bd"/>
</dbReference>
<feature type="domain" description="ABC transporter" evidence="3">
    <location>
        <begin position="319"/>
        <end position="545"/>
    </location>
</feature>
<dbReference type="GO" id="GO:0016887">
    <property type="term" value="F:ATP hydrolysis activity"/>
    <property type="evidence" value="ECO:0007669"/>
    <property type="project" value="InterPro"/>
</dbReference>
<sequence length="642" mass="72964">MSLISLVGASKSFGHSTLFNNLTLHIGPKERLGLIGPNGSGKSTLLNILAGIETIDTGERRCLSKLKLNLVSQTNNFDPDLTIIEVVLNESGQDRDALLKLDNLIKESELYPNDKSRLVEIDRLSHMTNHDNTWLLEQKCEEILQKLGINDFHRRVGDLSGGLNKRLALAASLVAEPEILLLDEPTNHLDSKTIEWLEHWLHKFSGAVIMVTHDRYVLERVTNRILEINQGEVHTYTGNYEAYLEQKSAQIEAKAATSTKLKGIMRRELAWLRQGAKARSTKQKARINRIEIMKQEATPQNQKALDITVAKRRLGKTAIEALNLGITYDGTINSSILLRDFSYTFKPEDRIGIIGPNGSGKSTFLDLVAGRRPIIRGTLKIGPTVQVAYFDQYTENLLNRSQANIKAIDFIQESASQIEISGTILTTSQFLERFSFSPDRQHTLIKDLSGGEKRRLYLCRLLIESPNILLLDEPTNDLDIQTLSILEDLLADFAGCVIVVSHDRYFLDRVIDRIFFFNQTHLESFEGNYSDFINYQEVSKVKIFERQDTSNTHSFSRNKSTEKIQSSFKAKQELKALDLELPNWEKRRYDIEVLLTMKEQYRILEILTEELSLLTKQISHAEDRWLTLSEPVPATKLTTNSP</sequence>
<organism evidence="4">
    <name type="scientific">Paulinella longichromatophora</name>
    <dbReference type="NCBI Taxonomy" id="1708747"/>
    <lineage>
        <taxon>Eukaryota</taxon>
        <taxon>Sar</taxon>
        <taxon>Rhizaria</taxon>
        <taxon>Cercozoa</taxon>
        <taxon>Imbricatea</taxon>
        <taxon>Silicofilosea</taxon>
        <taxon>Euglyphida</taxon>
        <taxon>Paulinellidae</taxon>
        <taxon>Paulinella</taxon>
    </lineage>
</organism>
<dbReference type="Pfam" id="PF12848">
    <property type="entry name" value="ABC_tran_Xtn"/>
    <property type="match status" value="1"/>
</dbReference>
<evidence type="ECO:0000256" key="2">
    <source>
        <dbReference type="ARBA" id="ARBA00022840"/>
    </source>
</evidence>
<dbReference type="InterPro" id="IPR027417">
    <property type="entry name" value="P-loop_NTPase"/>
</dbReference>
<dbReference type="AlphaFoldDB" id="A0A2H4ZQ51"/>
<dbReference type="Gene3D" id="3.40.50.300">
    <property type="entry name" value="P-loop containing nucleotide triphosphate hydrolases"/>
    <property type="match status" value="2"/>
</dbReference>
<accession>A0A2H4ZQ51</accession>
<dbReference type="PROSITE" id="PS50893">
    <property type="entry name" value="ABC_TRANSPORTER_2"/>
    <property type="match status" value="2"/>
</dbReference>
<dbReference type="FunFam" id="3.40.50.300:FF:000011">
    <property type="entry name" value="Putative ABC transporter ATP-binding component"/>
    <property type="match status" value="1"/>
</dbReference>
<dbReference type="InterPro" id="IPR032781">
    <property type="entry name" value="ABC_tran_Xtn"/>
</dbReference>
<dbReference type="EMBL" id="MG264610">
    <property type="protein sequence ID" value="AUG32652.1"/>
    <property type="molecule type" value="Genomic_DNA"/>
</dbReference>
<dbReference type="Pfam" id="PF00005">
    <property type="entry name" value="ABC_tran"/>
    <property type="match status" value="2"/>
</dbReference>
<evidence type="ECO:0000259" key="3">
    <source>
        <dbReference type="PROSITE" id="PS50893"/>
    </source>
</evidence>
<keyword evidence="4" id="KW-0934">Plastid</keyword>
<dbReference type="InterPro" id="IPR003593">
    <property type="entry name" value="AAA+_ATPase"/>
</dbReference>
<dbReference type="CDD" id="cd03221">
    <property type="entry name" value="ABCF_EF-3"/>
    <property type="match status" value="2"/>
</dbReference>
<dbReference type="InterPro" id="IPR051309">
    <property type="entry name" value="ABCF_ATPase"/>
</dbReference>
<proteinExistence type="predicted"/>
<dbReference type="SUPFAM" id="SSF52540">
    <property type="entry name" value="P-loop containing nucleoside triphosphate hydrolases"/>
    <property type="match status" value="2"/>
</dbReference>
<dbReference type="GO" id="GO:0005524">
    <property type="term" value="F:ATP binding"/>
    <property type="evidence" value="ECO:0007669"/>
    <property type="project" value="UniProtKB-KW"/>
</dbReference>
<name>A0A2H4ZQ51_9EUKA</name>